<reference evidence="8 9" key="1">
    <citation type="submission" date="2021-09" db="EMBL/GenBank/DDBJ databases">
        <title>Lysobacter sp. 13A isolated from the river sediment.</title>
        <authorList>
            <person name="Liu H."/>
            <person name="Li S."/>
            <person name="Mao S."/>
        </authorList>
    </citation>
    <scope>NUCLEOTIDE SEQUENCE [LARGE SCALE GENOMIC DNA]</scope>
    <source>
        <strain evidence="8 9">13A</strain>
    </source>
</reference>
<dbReference type="Proteomes" id="UP001430954">
    <property type="component" value="Unassembled WGS sequence"/>
</dbReference>
<evidence type="ECO:0000313" key="8">
    <source>
        <dbReference type="EMBL" id="MBZ4039905.1"/>
    </source>
</evidence>
<dbReference type="InterPro" id="IPR056413">
    <property type="entry name" value="TPR_CcmH_CycH"/>
</dbReference>
<keyword evidence="9" id="KW-1185">Reference proteome</keyword>
<evidence type="ECO:0000256" key="3">
    <source>
        <dbReference type="ARBA" id="ARBA00022803"/>
    </source>
</evidence>
<keyword evidence="5" id="KW-0812">Transmembrane</keyword>
<dbReference type="PANTHER" id="PTHR47870:SF1">
    <property type="entry name" value="CYTOCHROME C-TYPE BIOGENESIS PROTEIN CCMH"/>
    <property type="match status" value="1"/>
</dbReference>
<keyword evidence="5" id="KW-0472">Membrane</keyword>
<proteinExistence type="predicted"/>
<sequence>MALFALLAALLAVAALAWATSPLWRQARVPGLAAVALLAVLAGTLYLVVGNPDALDPAKRRPPETLPEAIASLEEALERDPSQAEGWRLLARAYAAEARTNDARDAFARAVALAPDDADLLAEAAESRALASDNRRFDDTAIDLLQRALQVQPMHQRSRWFLGIAQRQRGQHAEAAATWEPLLAIVDPTTAAPLREQIDIARKEAGLSPLPAAVAAVPAPDTAAERGPGITVSVSLDPQLAMRLPEGAVVYVIARQTEGPPMPVAVERLPVSALPTVVTLDDGDSPMPTLKLSQLDTVEVVARVSASGDAAAQAGDFTSAPLHAATGADSRVALLIDQVVR</sequence>
<dbReference type="EMBL" id="JAINZW010000004">
    <property type="protein sequence ID" value="MBZ4039905.1"/>
    <property type="molecule type" value="Genomic_DNA"/>
</dbReference>
<evidence type="ECO:0000256" key="1">
    <source>
        <dbReference type="ARBA" id="ARBA00022737"/>
    </source>
</evidence>
<gene>
    <name evidence="8" type="ORF">K6753_10220</name>
</gene>
<dbReference type="RefSeq" id="WP_223676347.1">
    <property type="nucleotide sequence ID" value="NZ_JAINZW010000004.1"/>
</dbReference>
<evidence type="ECO:0000259" key="6">
    <source>
        <dbReference type="Pfam" id="PF23892"/>
    </source>
</evidence>
<feature type="domain" description="Cytochrome c-type biogenesis protein H TPR" evidence="7">
    <location>
        <begin position="72"/>
        <end position="189"/>
    </location>
</feature>
<comment type="caution">
    <text evidence="8">The sequence shown here is derived from an EMBL/GenBank/DDBJ whole genome shotgun (WGS) entry which is preliminary data.</text>
</comment>
<feature type="transmembrane region" description="Helical" evidence="5">
    <location>
        <begin position="29"/>
        <end position="49"/>
    </location>
</feature>
<evidence type="ECO:0000259" key="7">
    <source>
        <dbReference type="Pfam" id="PF23914"/>
    </source>
</evidence>
<dbReference type="Gene3D" id="1.25.40.10">
    <property type="entry name" value="Tetratricopeptide repeat domain"/>
    <property type="match status" value="1"/>
</dbReference>
<protein>
    <submittedName>
        <fullName evidence="8">Tetratricopeptide repeat protein</fullName>
    </submittedName>
</protein>
<dbReference type="PANTHER" id="PTHR47870">
    <property type="entry name" value="CYTOCHROME C-TYPE BIOGENESIS PROTEIN CCMH"/>
    <property type="match status" value="1"/>
</dbReference>
<dbReference type="SUPFAM" id="SSF48452">
    <property type="entry name" value="TPR-like"/>
    <property type="match status" value="1"/>
</dbReference>
<organism evidence="8 9">
    <name type="scientific">Novilysobacter selenitireducens</name>
    <dbReference type="NCBI Taxonomy" id="2872639"/>
    <lineage>
        <taxon>Bacteria</taxon>
        <taxon>Pseudomonadati</taxon>
        <taxon>Pseudomonadota</taxon>
        <taxon>Gammaproteobacteria</taxon>
        <taxon>Lysobacterales</taxon>
        <taxon>Lysobacteraceae</taxon>
        <taxon>Novilysobacter</taxon>
    </lineage>
</organism>
<name>A0ABS7T7P4_9GAMM</name>
<dbReference type="InterPro" id="IPR051263">
    <property type="entry name" value="C-type_cytochrome_biogenesis"/>
</dbReference>
<accession>A0ABS7T7P4</accession>
<keyword evidence="3 4" id="KW-0802">TPR repeat</keyword>
<evidence type="ECO:0000313" key="9">
    <source>
        <dbReference type="Proteomes" id="UP001430954"/>
    </source>
</evidence>
<keyword evidence="2" id="KW-0201">Cytochrome c-type biogenesis</keyword>
<keyword evidence="1" id="KW-0677">Repeat</keyword>
<dbReference type="InterPro" id="IPR056412">
    <property type="entry name" value="Ig_CycH"/>
</dbReference>
<evidence type="ECO:0000256" key="5">
    <source>
        <dbReference type="SAM" id="Phobius"/>
    </source>
</evidence>
<feature type="repeat" description="TPR" evidence="4">
    <location>
        <begin position="84"/>
        <end position="117"/>
    </location>
</feature>
<dbReference type="Pfam" id="PF23892">
    <property type="entry name" value="Ig_CycH"/>
    <property type="match status" value="1"/>
</dbReference>
<dbReference type="Pfam" id="PF23914">
    <property type="entry name" value="TPR_CcmH_CycH"/>
    <property type="match status" value="1"/>
</dbReference>
<evidence type="ECO:0000256" key="4">
    <source>
        <dbReference type="PROSITE-ProRule" id="PRU00339"/>
    </source>
</evidence>
<keyword evidence="5" id="KW-1133">Transmembrane helix</keyword>
<dbReference type="InterPro" id="IPR019734">
    <property type="entry name" value="TPR_rpt"/>
</dbReference>
<dbReference type="PROSITE" id="PS50005">
    <property type="entry name" value="TPR"/>
    <property type="match status" value="1"/>
</dbReference>
<evidence type="ECO:0000256" key="2">
    <source>
        <dbReference type="ARBA" id="ARBA00022748"/>
    </source>
</evidence>
<dbReference type="SMART" id="SM00028">
    <property type="entry name" value="TPR"/>
    <property type="match status" value="2"/>
</dbReference>
<feature type="domain" description="Cytochrome c-type biogenesis protein H Ig-like" evidence="6">
    <location>
        <begin position="230"/>
        <end position="337"/>
    </location>
</feature>
<dbReference type="InterPro" id="IPR011990">
    <property type="entry name" value="TPR-like_helical_dom_sf"/>
</dbReference>